<proteinExistence type="predicted"/>
<accession>A0A4R0REE4</accession>
<feature type="region of interest" description="Disordered" evidence="1">
    <location>
        <begin position="355"/>
        <end position="474"/>
    </location>
</feature>
<dbReference type="Proteomes" id="UP000292702">
    <property type="component" value="Unassembled WGS sequence"/>
</dbReference>
<evidence type="ECO:0000256" key="1">
    <source>
        <dbReference type="SAM" id="MobiDB-lite"/>
    </source>
</evidence>
<reference evidence="2 3" key="1">
    <citation type="submission" date="2018-11" db="EMBL/GenBank/DDBJ databases">
        <title>Genome assembly of Steccherinum ochraceum LE-BIN_3174, the white-rot fungus of the Steccherinaceae family (The Residual Polyporoid clade, Polyporales, Basidiomycota).</title>
        <authorList>
            <person name="Fedorova T.V."/>
            <person name="Glazunova O.A."/>
            <person name="Landesman E.O."/>
            <person name="Moiseenko K.V."/>
            <person name="Psurtseva N.V."/>
            <person name="Savinova O.S."/>
            <person name="Shakhova N.V."/>
            <person name="Tyazhelova T.V."/>
            <person name="Vasina D.V."/>
        </authorList>
    </citation>
    <scope>NUCLEOTIDE SEQUENCE [LARGE SCALE GENOMIC DNA]</scope>
    <source>
        <strain evidence="2 3">LE-BIN_3174</strain>
    </source>
</reference>
<comment type="caution">
    <text evidence="2">The sequence shown here is derived from an EMBL/GenBank/DDBJ whole genome shotgun (WGS) entry which is preliminary data.</text>
</comment>
<gene>
    <name evidence="2" type="ORF">EIP91_009499</name>
</gene>
<evidence type="ECO:0000313" key="2">
    <source>
        <dbReference type="EMBL" id="TCD60814.1"/>
    </source>
</evidence>
<evidence type="ECO:0000313" key="3">
    <source>
        <dbReference type="Proteomes" id="UP000292702"/>
    </source>
</evidence>
<feature type="compositionally biased region" description="Polar residues" evidence="1">
    <location>
        <begin position="437"/>
        <end position="452"/>
    </location>
</feature>
<dbReference type="AlphaFoldDB" id="A0A4R0REE4"/>
<sequence>MLTPRTASSTRTRIKTERQFKPERQLRSIAYFADFAVQAHKLLWEVEGFKEFAHAQADKSMMQAVHPLHTGSGLPSILRSEVDTADWVLAKFIWPAVHVLNEFLASSKSEKITDDVVTFGSSESSQGVGIPDGISRRNGKTDAVYEWKTHNAMRDHMFDGLSTSLAELMKYNIGTRVWWGEGLQGKEQLTKETKIIFQVWGQIAARDEELKRVKFGCLSSFKETYLFFRDVGLDGEDDERPGAQNRLFMSPGLKYHEVTVLDFVAFLALAHGISGSKSTKFTAPEIKPGYSAYSLRYIQKKSRSLPPDAPSLVGIDKRPVVPKLERYLKRKEWLALNDIPNTVTKSGRSISAQIAIEADPGESTGASELESEDDDDDEESPGEIATYETDVSDDDQPTVITDPEPEKRKETTAGELSKRVILGTPRTPPVRARGLQEGQSTLKPPSKIQRQPYSRVRLPAMPISRDAEDSDDDL</sequence>
<keyword evidence="3" id="KW-1185">Reference proteome</keyword>
<feature type="compositionally biased region" description="Basic and acidic residues" evidence="1">
    <location>
        <begin position="404"/>
        <end position="418"/>
    </location>
</feature>
<protein>
    <submittedName>
        <fullName evidence="2">Uncharacterized protein</fullName>
    </submittedName>
</protein>
<name>A0A4R0REE4_9APHY</name>
<dbReference type="STRING" id="92696.A0A4R0REE4"/>
<organism evidence="2 3">
    <name type="scientific">Steccherinum ochraceum</name>
    <dbReference type="NCBI Taxonomy" id="92696"/>
    <lineage>
        <taxon>Eukaryota</taxon>
        <taxon>Fungi</taxon>
        <taxon>Dikarya</taxon>
        <taxon>Basidiomycota</taxon>
        <taxon>Agaricomycotina</taxon>
        <taxon>Agaricomycetes</taxon>
        <taxon>Polyporales</taxon>
        <taxon>Steccherinaceae</taxon>
        <taxon>Steccherinum</taxon>
    </lineage>
</organism>
<feature type="compositionally biased region" description="Acidic residues" evidence="1">
    <location>
        <begin position="369"/>
        <end position="381"/>
    </location>
</feature>
<dbReference type="EMBL" id="RWJN01000541">
    <property type="protein sequence ID" value="TCD60814.1"/>
    <property type="molecule type" value="Genomic_DNA"/>
</dbReference>